<reference evidence="8" key="1">
    <citation type="submission" date="2020-03" db="EMBL/GenBank/DDBJ databases">
        <title>A high-quality chromosome-level genome assembly of a woody plant with both climbing and erect habits, Rhamnella rubrinervis.</title>
        <authorList>
            <person name="Lu Z."/>
            <person name="Yang Y."/>
            <person name="Zhu X."/>
            <person name="Sun Y."/>
        </authorList>
    </citation>
    <scope>NUCLEOTIDE SEQUENCE</scope>
    <source>
        <strain evidence="8">BYM</strain>
        <tissue evidence="8">Leaf</tissue>
    </source>
</reference>
<comment type="similarity">
    <text evidence="2">Belongs to the major facilitator superfamily. Proton-dependent oligopeptide transporter (POT/PTR) (TC 2.A.17) family.</text>
</comment>
<keyword evidence="9" id="KW-1185">Reference proteome</keyword>
<dbReference type="GO" id="GO:0022857">
    <property type="term" value="F:transmembrane transporter activity"/>
    <property type="evidence" value="ECO:0007669"/>
    <property type="project" value="InterPro"/>
</dbReference>
<evidence type="ECO:0000256" key="4">
    <source>
        <dbReference type="ARBA" id="ARBA00022989"/>
    </source>
</evidence>
<dbReference type="InterPro" id="IPR036259">
    <property type="entry name" value="MFS_trans_sf"/>
</dbReference>
<feature type="transmembrane region" description="Helical" evidence="7">
    <location>
        <begin position="213"/>
        <end position="233"/>
    </location>
</feature>
<dbReference type="InterPro" id="IPR000109">
    <property type="entry name" value="POT_fam"/>
</dbReference>
<keyword evidence="5 7" id="KW-0472">Membrane</keyword>
<evidence type="ECO:0000256" key="3">
    <source>
        <dbReference type="ARBA" id="ARBA00022692"/>
    </source>
</evidence>
<feature type="transmembrane region" description="Helical" evidence="7">
    <location>
        <begin position="832"/>
        <end position="853"/>
    </location>
</feature>
<evidence type="ECO:0000256" key="1">
    <source>
        <dbReference type="ARBA" id="ARBA00004141"/>
    </source>
</evidence>
<accession>A0A8K0MIP8</accession>
<keyword evidence="4 7" id="KW-1133">Transmembrane helix</keyword>
<evidence type="ECO:0000256" key="2">
    <source>
        <dbReference type="ARBA" id="ARBA00005982"/>
    </source>
</evidence>
<organism evidence="8 9">
    <name type="scientific">Rhamnella rubrinervis</name>
    <dbReference type="NCBI Taxonomy" id="2594499"/>
    <lineage>
        <taxon>Eukaryota</taxon>
        <taxon>Viridiplantae</taxon>
        <taxon>Streptophyta</taxon>
        <taxon>Embryophyta</taxon>
        <taxon>Tracheophyta</taxon>
        <taxon>Spermatophyta</taxon>
        <taxon>Magnoliopsida</taxon>
        <taxon>eudicotyledons</taxon>
        <taxon>Gunneridae</taxon>
        <taxon>Pentapetalae</taxon>
        <taxon>rosids</taxon>
        <taxon>fabids</taxon>
        <taxon>Rosales</taxon>
        <taxon>Rhamnaceae</taxon>
        <taxon>rhamnoid group</taxon>
        <taxon>Rhamneae</taxon>
        <taxon>Rhamnella</taxon>
    </lineage>
</organism>
<feature type="transmembrane region" description="Helical" evidence="7">
    <location>
        <begin position="419"/>
        <end position="438"/>
    </location>
</feature>
<protein>
    <submittedName>
        <fullName evidence="8">Uncharacterized protein</fullName>
    </submittedName>
</protein>
<evidence type="ECO:0000256" key="7">
    <source>
        <dbReference type="SAM" id="Phobius"/>
    </source>
</evidence>
<evidence type="ECO:0000256" key="5">
    <source>
        <dbReference type="ARBA" id="ARBA00023136"/>
    </source>
</evidence>
<feature type="transmembrane region" description="Helical" evidence="7">
    <location>
        <begin position="65"/>
        <end position="84"/>
    </location>
</feature>
<evidence type="ECO:0000313" key="8">
    <source>
        <dbReference type="EMBL" id="KAF3447322.1"/>
    </source>
</evidence>
<keyword evidence="3 7" id="KW-0812">Transmembrane</keyword>
<feature type="transmembrane region" description="Helical" evidence="7">
    <location>
        <begin position="681"/>
        <end position="702"/>
    </location>
</feature>
<gene>
    <name evidence="8" type="ORF">FNV43_RR12508</name>
</gene>
<dbReference type="SUPFAM" id="SSF103473">
    <property type="entry name" value="MFS general substrate transporter"/>
    <property type="match status" value="2"/>
</dbReference>
<feature type="transmembrane region" description="Helical" evidence="7">
    <location>
        <begin position="804"/>
        <end position="826"/>
    </location>
</feature>
<feature type="transmembrane region" description="Helical" evidence="7">
    <location>
        <begin position="21"/>
        <end position="45"/>
    </location>
</feature>
<proteinExistence type="inferred from homology"/>
<feature type="transmembrane region" description="Helical" evidence="7">
    <location>
        <begin position="639"/>
        <end position="661"/>
    </location>
</feature>
<comment type="caution">
    <text evidence="8">The sequence shown here is derived from an EMBL/GenBank/DDBJ whole genome shotgun (WGS) entry which is preliminary data.</text>
</comment>
<dbReference type="OrthoDB" id="8904098at2759"/>
<evidence type="ECO:0000313" key="9">
    <source>
        <dbReference type="Proteomes" id="UP000796880"/>
    </source>
</evidence>
<dbReference type="GO" id="GO:0016020">
    <property type="term" value="C:membrane"/>
    <property type="evidence" value="ECO:0007669"/>
    <property type="project" value="UniProtKB-SubCell"/>
</dbReference>
<comment type="subcellular location">
    <subcellularLocation>
        <location evidence="1">Membrane</location>
        <topology evidence="1">Multi-pass membrane protein</topology>
    </subcellularLocation>
</comment>
<feature type="transmembrane region" description="Helical" evidence="7">
    <location>
        <begin position="181"/>
        <end position="201"/>
    </location>
</feature>
<name>A0A8K0MIP8_9ROSA</name>
<feature type="transmembrane region" description="Helical" evidence="7">
    <location>
        <begin position="494"/>
        <end position="516"/>
    </location>
</feature>
<evidence type="ECO:0000256" key="6">
    <source>
        <dbReference type="SAM" id="MobiDB-lite"/>
    </source>
</evidence>
<dbReference type="Gene3D" id="1.20.1250.20">
    <property type="entry name" value="MFS general substrate transporter like domains"/>
    <property type="match status" value="6"/>
</dbReference>
<feature type="region of interest" description="Disordered" evidence="6">
    <location>
        <begin position="131"/>
        <end position="169"/>
    </location>
</feature>
<dbReference type="Proteomes" id="UP000796880">
    <property type="component" value="Unassembled WGS sequence"/>
</dbReference>
<dbReference type="EMBL" id="VOIH02000005">
    <property type="protein sequence ID" value="KAF3447322.1"/>
    <property type="molecule type" value="Genomic_DNA"/>
</dbReference>
<feature type="transmembrane region" description="Helical" evidence="7">
    <location>
        <begin position="536"/>
        <end position="560"/>
    </location>
</feature>
<dbReference type="Pfam" id="PF00854">
    <property type="entry name" value="PTR2"/>
    <property type="match status" value="3"/>
</dbReference>
<sequence>MPLLTNEALERLASQGLQPNMVLYLTQEFGLQAVGAATAINLWSAATNFMPVIGAFVADSYTGRFPMIAFGSVVSLLGMILLWVTTIDIPHENLFAAEVTAQTYHLPKEAHPIFYTCYQIDKRGISTNSDANNSTDNIANNSTDNNVNNSTENNVNNSTENNVNNSTDNNANNSALRKFFIWYYVAYTVSLLLGASFVVYIQERYGWKVGFGIPVLFMLLSAILFLLASRIYIKYKVSKNLIAGLVQVIVASFRNRSIKLSSSGMTQIHYYIEGSSMSRPTENLRCLNKACIIKDSQQNLTPNGTDVDPWSVCTVDQVEELKSLIRIMPIWSTAIFMSVMMSQAAIVEMTRRNIAIKEGYSDNPQAVVHMSAMWLVPQSMLMGFAEAFNFIAQIEFFYAELPRSMSKPAEYGLSAAEAANVLFLWSAATDFFPIVGAFMADSYVGRFRMIAFGSLVSLLGMVLLWLTTIIPQARPTTCNQFMCSSEYSATKSQLLYLYSCFGLMSIGAGGISWYYVSTTVSVLGAVSCVVYVQNNWGWKVGFGVPALLMLFSAISFSWLLHSINPQQDLTQDGRASDPWSICAVNQVEELKVLIKAIPIWVIQRILNDFYDTMHSAAVVECIRREMAIKQGFSENPQGVVSMSAVLWLLPQNMLLGLALGLSSISQIEFFYSELPKTMSSIASSLFLLGMSVGDLIASLIMSSGGYLLGKPRELGVIGAPRRFSFVGLMAAPLVEEDETMKEPLLSNSEPTKEASEPCPCSRFHAPFVGFVADAYVGRYPMIALGSIVCFMKEQEEECRHLRELLQLVHCLGNVSMLVALTCVVYVQEQFGWMVGFGVPSILMLLAVISFLLASPLYVKLKPKYSVLTGLAQVVVASYKTKIFY</sequence>
<dbReference type="PANTHER" id="PTHR11654">
    <property type="entry name" value="OLIGOPEPTIDE TRANSPORTER-RELATED"/>
    <property type="match status" value="1"/>
</dbReference>
<dbReference type="AlphaFoldDB" id="A0A8K0MIP8"/>
<feature type="transmembrane region" description="Helical" evidence="7">
    <location>
        <begin position="450"/>
        <end position="473"/>
    </location>
</feature>